<keyword evidence="2" id="KW-1185">Reference proteome</keyword>
<evidence type="ECO:0000313" key="2">
    <source>
        <dbReference type="Proteomes" id="UP001231124"/>
    </source>
</evidence>
<dbReference type="EMBL" id="JAUSVP010000013">
    <property type="protein sequence ID" value="MDQ0449156.1"/>
    <property type="molecule type" value="Genomic_DNA"/>
</dbReference>
<dbReference type="RefSeq" id="WP_238203835.1">
    <property type="nucleotide sequence ID" value="NZ_BPQE01000016.1"/>
</dbReference>
<reference evidence="1 2" key="1">
    <citation type="submission" date="2023-07" db="EMBL/GenBank/DDBJ databases">
        <title>Genomic Encyclopedia of Type Strains, Phase IV (KMG-IV): sequencing the most valuable type-strain genomes for metagenomic binning, comparative biology and taxonomic classification.</title>
        <authorList>
            <person name="Goeker M."/>
        </authorList>
    </citation>
    <scope>NUCLEOTIDE SEQUENCE [LARGE SCALE GENOMIC DNA]</scope>
    <source>
        <strain evidence="1 2">DSM 19013</strain>
    </source>
</reference>
<accession>A0ABU0I646</accession>
<dbReference type="Proteomes" id="UP001231124">
    <property type="component" value="Unassembled WGS sequence"/>
</dbReference>
<gene>
    <name evidence="1" type="ORF">QO012_003673</name>
</gene>
<sequence length="161" mass="17024">MDGGIRMAAGTGGKLSIGIGIAWLSLAAGVTAAGAAGPPLASAGDWTLARADGPSPCILATTSPSRVQVVGSRLEVTGLPKESLFNYQYRIDDQPVSNAMIPSPAMQKAGAIWFEGDAFDAILKGRRFQIRILDRWHEAITEDVSLNGLRSLQDQARTECQ</sequence>
<name>A0ABU0I646_9HYPH</name>
<organism evidence="1 2">
    <name type="scientific">Methylobacterium aerolatum</name>
    <dbReference type="NCBI Taxonomy" id="418708"/>
    <lineage>
        <taxon>Bacteria</taxon>
        <taxon>Pseudomonadati</taxon>
        <taxon>Pseudomonadota</taxon>
        <taxon>Alphaproteobacteria</taxon>
        <taxon>Hyphomicrobiales</taxon>
        <taxon>Methylobacteriaceae</taxon>
        <taxon>Methylobacterium</taxon>
    </lineage>
</organism>
<comment type="caution">
    <text evidence="1">The sequence shown here is derived from an EMBL/GenBank/DDBJ whole genome shotgun (WGS) entry which is preliminary data.</text>
</comment>
<proteinExistence type="predicted"/>
<evidence type="ECO:0000313" key="1">
    <source>
        <dbReference type="EMBL" id="MDQ0449156.1"/>
    </source>
</evidence>
<protein>
    <submittedName>
        <fullName evidence="1">Uncharacterized protein</fullName>
    </submittedName>
</protein>